<dbReference type="OrthoDB" id="9781005at2"/>
<comment type="caution">
    <text evidence="2">The sequence shown here is derived from an EMBL/GenBank/DDBJ whole genome shotgun (WGS) entry which is preliminary data.</text>
</comment>
<evidence type="ECO:0000259" key="1">
    <source>
        <dbReference type="Pfam" id="PF13276"/>
    </source>
</evidence>
<keyword evidence="3" id="KW-1185">Reference proteome</keyword>
<name>A0A084EXL2_9BACT</name>
<dbReference type="Pfam" id="PF13276">
    <property type="entry name" value="HTH_21"/>
    <property type="match status" value="1"/>
</dbReference>
<dbReference type="EMBL" id="JFDP01000063">
    <property type="protein sequence ID" value="KEZ22704.1"/>
    <property type="molecule type" value="Genomic_DNA"/>
</dbReference>
<evidence type="ECO:0000313" key="2">
    <source>
        <dbReference type="EMBL" id="KEZ22704.1"/>
    </source>
</evidence>
<evidence type="ECO:0000313" key="3">
    <source>
        <dbReference type="Proteomes" id="UP000028537"/>
    </source>
</evidence>
<dbReference type="Proteomes" id="UP000028537">
    <property type="component" value="Unassembled WGS sequence"/>
</dbReference>
<proteinExistence type="predicted"/>
<accession>A0A084EXL2</accession>
<dbReference type="InterPro" id="IPR025948">
    <property type="entry name" value="HTH-like_dom"/>
</dbReference>
<feature type="domain" description="HTH-like" evidence="1">
    <location>
        <begin position="86"/>
        <end position="137"/>
    </location>
</feature>
<gene>
    <name evidence="2" type="ORF">UDIV_5110</name>
</gene>
<dbReference type="AlphaFoldDB" id="A0A084EXL2"/>
<dbReference type="RefSeq" id="WP_051749490.1">
    <property type="nucleotide sequence ID" value="NZ_JFDP01000063.1"/>
</dbReference>
<reference evidence="2 3" key="1">
    <citation type="submission" date="2014-02" db="EMBL/GenBank/DDBJ databases">
        <title>Genome sequence of Ureaplasma diversum strain 246.</title>
        <authorList>
            <person name="Sirand-Pugnet P."/>
            <person name="Breton M."/>
            <person name="Dordet-Frisoni E."/>
            <person name="Baranowski E."/>
            <person name="Barre A."/>
            <person name="Couture C."/>
            <person name="Dupuy V."/>
            <person name="Gaurivaud P."/>
            <person name="Jacob D."/>
            <person name="Lemaitre C."/>
            <person name="Manso-Silvan L."/>
            <person name="Nikolski M."/>
            <person name="Nouvel L.-X."/>
            <person name="Poumarat F."/>
            <person name="Tardy F."/>
            <person name="Thebault P."/>
            <person name="Theil S."/>
            <person name="Citti C."/>
            <person name="Thiaucourt F."/>
            <person name="Blanchard A."/>
        </authorList>
    </citation>
    <scope>NUCLEOTIDE SEQUENCE [LARGE SCALE GENOMIC DNA]</scope>
    <source>
        <strain evidence="2 3">NCTC 246</strain>
    </source>
</reference>
<protein>
    <recommendedName>
        <fullName evidence="1">HTH-like domain-containing protein</fullName>
    </recommendedName>
</protein>
<sequence>MTGFNRDEAIVLLALEDKEEWEQEHILRVLENFNTIQIKKEQFKMMHDLIKNHGMQLTKLVKFFDISISGYYKWLNSQKINELCPIKQRNMEIIKKIYNEHTHHIGCRKIQRILSSKYNIKLNYKTVNNYMARLSLLRECDICKREEKLKASVNEK</sequence>
<organism evidence="2 3">
    <name type="scientific">Ureaplasma diversum NCTC 246</name>
    <dbReference type="NCBI Taxonomy" id="1188241"/>
    <lineage>
        <taxon>Bacteria</taxon>
        <taxon>Bacillati</taxon>
        <taxon>Mycoplasmatota</taxon>
        <taxon>Mycoplasmoidales</taxon>
        <taxon>Mycoplasmoidaceae</taxon>
        <taxon>Ureaplasma</taxon>
    </lineage>
</organism>